<dbReference type="Proteomes" id="UP000823909">
    <property type="component" value="Unassembled WGS sequence"/>
</dbReference>
<sequence length="695" mass="76331">MYRKYEMELAGRTLRVDVGRVAKQANGAVLMHYGDTTVLCCATASEKPREGIDFFPLSVEYNERMYSVGKIPGGFNKREGKASENAILTDRVIDRPMRPLFPKDYRNDVTLENLVMAVDQDCSPELTAMLGASIATSISDIPFDGPISTTQVGLVDGEFVFNPTAAQRAASDLALTVASTKEKVIMIEAGANEVPEDRMIEAIFAAHELNQKVIAFFDTIVAECGKEKHEYQSFAVPRELFDEIQKIVPPAEMEEAVFTDDKQTREENIRVLTDKLAEAFADNEEWLDKLGEAVYQYQKKTVRKMILKDHKRPDGRAIDQIRPLAAEVDLIPRVHGSAMFTRGQTQICTVTTLAPLSEAQRLDGLDEAATSKRYMHHYNFPSYSVGETKPSRGPGRREIGHGALAERALIPVLPSETEFPYAIRTVSETFESNGSTSQASVCASSMSLMTAGVPIRAAVAGISCGLVTGETDDDYLVLTDIQGLEDFFGDMDFKVAGTHKGITAIQMDIKIHGLTRPIIEEAIAATRKARLHIIDDVMNKAIAEPRPEVGPYAPKIIQMQIDPQKIGDVVGQRGKTINAIIEQTGVQIDIEDDGFVSICGTDKEGMDKAAKLIHTIVTDFEAGQVFEGKVVSIKEFGAFLEFAPGKEGLVHISKIAKQRVNKVEDVLALGDVVKAVCLGKDKMGRFSFSIRDVAE</sequence>
<dbReference type="GO" id="GO:0004654">
    <property type="term" value="F:polyribonucleotide nucleotidyltransferase activity"/>
    <property type="evidence" value="ECO:0007669"/>
    <property type="project" value="UniProtKB-UniRule"/>
</dbReference>
<dbReference type="SUPFAM" id="SSF55666">
    <property type="entry name" value="Ribonuclease PH domain 2-like"/>
    <property type="match status" value="2"/>
</dbReference>
<dbReference type="FunFam" id="3.30.230.70:FF:000001">
    <property type="entry name" value="Polyribonucleotide nucleotidyltransferase"/>
    <property type="match status" value="1"/>
</dbReference>
<dbReference type="NCBIfam" id="TIGR03591">
    <property type="entry name" value="polynuc_phos"/>
    <property type="match status" value="1"/>
</dbReference>
<dbReference type="InterPro" id="IPR020568">
    <property type="entry name" value="Ribosomal_Su5_D2-typ_SF"/>
</dbReference>
<dbReference type="SUPFAM" id="SSF54791">
    <property type="entry name" value="Eukaryotic type KH-domain (KH-domain type I)"/>
    <property type="match status" value="1"/>
</dbReference>
<dbReference type="SMART" id="SM00316">
    <property type="entry name" value="S1"/>
    <property type="match status" value="1"/>
</dbReference>
<dbReference type="FunFam" id="3.30.1370.10:FF:000001">
    <property type="entry name" value="Polyribonucleotide nucleotidyltransferase"/>
    <property type="match status" value="1"/>
</dbReference>
<comment type="cofactor">
    <cofactor evidence="8">
        <name>Mg(2+)</name>
        <dbReference type="ChEBI" id="CHEBI:18420"/>
    </cofactor>
</comment>
<evidence type="ECO:0000256" key="5">
    <source>
        <dbReference type="ARBA" id="ARBA00022723"/>
    </source>
</evidence>
<dbReference type="AlphaFoldDB" id="A0A9D2RBU3"/>
<dbReference type="InterPro" id="IPR012340">
    <property type="entry name" value="NA-bd_OB-fold"/>
</dbReference>
<dbReference type="HAMAP" id="MF_01595">
    <property type="entry name" value="PNPase"/>
    <property type="match status" value="1"/>
</dbReference>
<dbReference type="InterPro" id="IPR036345">
    <property type="entry name" value="ExoRNase_PH_dom2_sf"/>
</dbReference>
<comment type="function">
    <text evidence="8">Involved in mRNA degradation. Catalyzes the phosphorolysis of single-stranded polyribonucleotides processively in the 3'- to 5'-direction.</text>
</comment>
<dbReference type="InterPro" id="IPR003029">
    <property type="entry name" value="S1_domain"/>
</dbReference>
<gene>
    <name evidence="8" type="primary">pnp</name>
    <name evidence="11" type="ORF">H9910_03875</name>
</gene>
<dbReference type="EMBL" id="DWUU01000024">
    <property type="protein sequence ID" value="HJD42133.1"/>
    <property type="molecule type" value="Genomic_DNA"/>
</dbReference>
<accession>A0A9D2RBU3</accession>
<dbReference type="PROSITE" id="PS50084">
    <property type="entry name" value="KH_TYPE_1"/>
    <property type="match status" value="1"/>
</dbReference>
<dbReference type="InterPro" id="IPR015847">
    <property type="entry name" value="ExoRNase_PH_dom2"/>
</dbReference>
<dbReference type="GO" id="GO:0000287">
    <property type="term" value="F:magnesium ion binding"/>
    <property type="evidence" value="ECO:0007669"/>
    <property type="project" value="UniProtKB-UniRule"/>
</dbReference>
<evidence type="ECO:0000256" key="2">
    <source>
        <dbReference type="ARBA" id="ARBA00022490"/>
    </source>
</evidence>
<evidence type="ECO:0000313" key="12">
    <source>
        <dbReference type="Proteomes" id="UP000823909"/>
    </source>
</evidence>
<dbReference type="Pfam" id="PF03726">
    <property type="entry name" value="PNPase"/>
    <property type="match status" value="1"/>
</dbReference>
<dbReference type="GO" id="GO:0005829">
    <property type="term" value="C:cytosol"/>
    <property type="evidence" value="ECO:0007669"/>
    <property type="project" value="TreeGrafter"/>
</dbReference>
<dbReference type="InterPro" id="IPR027408">
    <property type="entry name" value="PNPase/RNase_PH_dom_sf"/>
</dbReference>
<dbReference type="PANTHER" id="PTHR11252">
    <property type="entry name" value="POLYRIBONUCLEOTIDE NUCLEOTIDYLTRANSFERASE"/>
    <property type="match status" value="1"/>
</dbReference>
<comment type="similarity">
    <text evidence="1 8">Belongs to the polyribonucleotide nucleotidyltransferase family.</text>
</comment>
<dbReference type="InterPro" id="IPR001247">
    <property type="entry name" value="ExoRNase_PH_dom1"/>
</dbReference>
<evidence type="ECO:0000256" key="1">
    <source>
        <dbReference type="ARBA" id="ARBA00007404"/>
    </source>
</evidence>
<dbReference type="EC" id="2.7.7.8" evidence="8"/>
<keyword evidence="2 8" id="KW-0963">Cytoplasm</keyword>
<dbReference type="Pfam" id="PF00575">
    <property type="entry name" value="S1"/>
    <property type="match status" value="1"/>
</dbReference>
<dbReference type="InterPro" id="IPR012162">
    <property type="entry name" value="PNPase"/>
</dbReference>
<dbReference type="Gene3D" id="3.30.230.70">
    <property type="entry name" value="GHMP Kinase, N-terminal domain"/>
    <property type="match status" value="2"/>
</dbReference>
<feature type="binding site" evidence="8">
    <location>
        <position position="486"/>
    </location>
    <ligand>
        <name>Mg(2+)</name>
        <dbReference type="ChEBI" id="CHEBI:18420"/>
    </ligand>
</feature>
<dbReference type="CDD" id="cd11364">
    <property type="entry name" value="RNase_PH_PNPase_2"/>
    <property type="match status" value="1"/>
</dbReference>
<evidence type="ECO:0000256" key="8">
    <source>
        <dbReference type="HAMAP-Rule" id="MF_01595"/>
    </source>
</evidence>
<feature type="binding site" evidence="8">
    <location>
        <position position="492"/>
    </location>
    <ligand>
        <name>Mg(2+)</name>
        <dbReference type="ChEBI" id="CHEBI:18420"/>
    </ligand>
</feature>
<evidence type="ECO:0000256" key="7">
    <source>
        <dbReference type="ARBA" id="ARBA00022884"/>
    </source>
</evidence>
<dbReference type="Gene3D" id="2.40.50.140">
    <property type="entry name" value="Nucleic acid-binding proteins"/>
    <property type="match status" value="1"/>
</dbReference>
<dbReference type="NCBIfam" id="NF008805">
    <property type="entry name" value="PRK11824.1"/>
    <property type="match status" value="1"/>
</dbReference>
<dbReference type="Pfam" id="PF00013">
    <property type="entry name" value="KH_1"/>
    <property type="match status" value="1"/>
</dbReference>
<dbReference type="GO" id="GO:0006402">
    <property type="term" value="P:mRNA catabolic process"/>
    <property type="evidence" value="ECO:0007669"/>
    <property type="project" value="UniProtKB-UniRule"/>
</dbReference>
<dbReference type="GO" id="GO:0000175">
    <property type="term" value="F:3'-5'-RNA exonuclease activity"/>
    <property type="evidence" value="ECO:0007669"/>
    <property type="project" value="TreeGrafter"/>
</dbReference>
<dbReference type="InterPro" id="IPR004088">
    <property type="entry name" value="KH_dom_type_1"/>
</dbReference>
<dbReference type="GO" id="GO:0003723">
    <property type="term" value="F:RNA binding"/>
    <property type="evidence" value="ECO:0007669"/>
    <property type="project" value="UniProtKB-UniRule"/>
</dbReference>
<dbReference type="InterPro" id="IPR015848">
    <property type="entry name" value="PNPase_PH_RNA-bd_bac/org-type"/>
</dbReference>
<dbReference type="Pfam" id="PF03725">
    <property type="entry name" value="RNase_PH_C"/>
    <property type="match status" value="1"/>
</dbReference>
<dbReference type="CDD" id="cd11363">
    <property type="entry name" value="RNase_PH_PNPase_1"/>
    <property type="match status" value="1"/>
</dbReference>
<evidence type="ECO:0000313" key="11">
    <source>
        <dbReference type="EMBL" id="HJD42133.1"/>
    </source>
</evidence>
<protein>
    <recommendedName>
        <fullName evidence="8">Polyribonucleotide nucleotidyltransferase</fullName>
        <ecNumber evidence="8">2.7.7.8</ecNumber>
    </recommendedName>
    <alternativeName>
        <fullName evidence="8">Polynucleotide phosphorylase</fullName>
        <shortName evidence="8">PNPase</shortName>
    </alternativeName>
</protein>
<dbReference type="FunFam" id="3.30.230.70:FF:000002">
    <property type="entry name" value="Polyribonucleotide nucleotidyltransferase"/>
    <property type="match status" value="1"/>
</dbReference>
<dbReference type="SUPFAM" id="SSF54211">
    <property type="entry name" value="Ribosomal protein S5 domain 2-like"/>
    <property type="match status" value="2"/>
</dbReference>
<dbReference type="GO" id="GO:0003712">
    <property type="term" value="F:transcription coregulator activity"/>
    <property type="evidence" value="ECO:0007669"/>
    <property type="project" value="InterPro"/>
</dbReference>
<dbReference type="CDD" id="cd04472">
    <property type="entry name" value="S1_PNPase"/>
    <property type="match status" value="1"/>
</dbReference>
<evidence type="ECO:0000256" key="6">
    <source>
        <dbReference type="ARBA" id="ARBA00022842"/>
    </source>
</evidence>
<dbReference type="Pfam" id="PF01138">
    <property type="entry name" value="RNase_PH"/>
    <property type="match status" value="2"/>
</dbReference>
<dbReference type="InterPro" id="IPR003101">
    <property type="entry name" value="KIX_dom"/>
</dbReference>
<reference evidence="11" key="2">
    <citation type="submission" date="2021-04" db="EMBL/GenBank/DDBJ databases">
        <authorList>
            <person name="Gilroy R."/>
        </authorList>
    </citation>
    <scope>NUCLEOTIDE SEQUENCE</scope>
    <source>
        <strain evidence="11">ChiBcec15-3976</strain>
    </source>
</reference>
<dbReference type="FunFam" id="2.40.50.140:FF:000189">
    <property type="entry name" value="Polyribonucleotide nucleotidyltransferase, putative"/>
    <property type="match status" value="1"/>
</dbReference>
<dbReference type="GO" id="GO:0006355">
    <property type="term" value="P:regulation of DNA-templated transcription"/>
    <property type="evidence" value="ECO:0007669"/>
    <property type="project" value="InterPro"/>
</dbReference>
<evidence type="ECO:0000259" key="10">
    <source>
        <dbReference type="PROSITE" id="PS50952"/>
    </source>
</evidence>
<keyword evidence="3 8" id="KW-0808">Transferase</keyword>
<keyword evidence="5 8" id="KW-0479">Metal-binding</keyword>
<dbReference type="PROSITE" id="PS50952">
    <property type="entry name" value="KIX"/>
    <property type="match status" value="1"/>
</dbReference>
<organism evidence="11 12">
    <name type="scientific">Candidatus Mediterraneibacter quadrami</name>
    <dbReference type="NCBI Taxonomy" id="2838684"/>
    <lineage>
        <taxon>Bacteria</taxon>
        <taxon>Bacillati</taxon>
        <taxon>Bacillota</taxon>
        <taxon>Clostridia</taxon>
        <taxon>Lachnospirales</taxon>
        <taxon>Lachnospiraceae</taxon>
        <taxon>Mediterraneibacter</taxon>
    </lineage>
</organism>
<keyword evidence="6 8" id="KW-0460">Magnesium</keyword>
<dbReference type="SUPFAM" id="SSF50249">
    <property type="entry name" value="Nucleic acid-binding proteins"/>
    <property type="match status" value="1"/>
</dbReference>
<comment type="subcellular location">
    <subcellularLocation>
        <location evidence="8">Cytoplasm</location>
    </subcellularLocation>
</comment>
<comment type="catalytic activity">
    <reaction evidence="8">
        <text>RNA(n+1) + phosphate = RNA(n) + a ribonucleoside 5'-diphosphate</text>
        <dbReference type="Rhea" id="RHEA:22096"/>
        <dbReference type="Rhea" id="RHEA-COMP:14527"/>
        <dbReference type="Rhea" id="RHEA-COMP:17342"/>
        <dbReference type="ChEBI" id="CHEBI:43474"/>
        <dbReference type="ChEBI" id="CHEBI:57930"/>
        <dbReference type="ChEBI" id="CHEBI:140395"/>
        <dbReference type="EC" id="2.7.7.8"/>
    </reaction>
</comment>
<feature type="domain" description="KIX" evidence="10">
    <location>
        <begin position="223"/>
        <end position="302"/>
    </location>
</feature>
<dbReference type="PIRSF" id="PIRSF005499">
    <property type="entry name" value="PNPase"/>
    <property type="match status" value="1"/>
</dbReference>
<evidence type="ECO:0000256" key="4">
    <source>
        <dbReference type="ARBA" id="ARBA00022695"/>
    </source>
</evidence>
<evidence type="ECO:0000256" key="3">
    <source>
        <dbReference type="ARBA" id="ARBA00022679"/>
    </source>
</evidence>
<dbReference type="GO" id="GO:0006396">
    <property type="term" value="P:RNA processing"/>
    <property type="evidence" value="ECO:0007669"/>
    <property type="project" value="InterPro"/>
</dbReference>
<dbReference type="SMART" id="SM00322">
    <property type="entry name" value="KH"/>
    <property type="match status" value="1"/>
</dbReference>
<dbReference type="CDD" id="cd02393">
    <property type="entry name" value="KH-I_PNPase"/>
    <property type="match status" value="1"/>
</dbReference>
<dbReference type="PROSITE" id="PS50126">
    <property type="entry name" value="S1"/>
    <property type="match status" value="1"/>
</dbReference>
<proteinExistence type="inferred from homology"/>
<keyword evidence="7 8" id="KW-0694">RNA-binding</keyword>
<dbReference type="InterPro" id="IPR036612">
    <property type="entry name" value="KH_dom_type_1_sf"/>
</dbReference>
<name>A0A9D2RBU3_9FIRM</name>
<dbReference type="PANTHER" id="PTHR11252:SF0">
    <property type="entry name" value="POLYRIBONUCLEOTIDE NUCLEOTIDYLTRANSFERASE 1, MITOCHONDRIAL"/>
    <property type="match status" value="1"/>
</dbReference>
<dbReference type="Gene3D" id="3.30.1370.10">
    <property type="entry name" value="K Homology domain, type 1"/>
    <property type="match status" value="1"/>
</dbReference>
<keyword evidence="4 8" id="KW-0548">Nucleotidyltransferase</keyword>
<dbReference type="InterPro" id="IPR004087">
    <property type="entry name" value="KH_dom"/>
</dbReference>
<evidence type="ECO:0000259" key="9">
    <source>
        <dbReference type="PROSITE" id="PS50126"/>
    </source>
</evidence>
<comment type="caution">
    <text evidence="11">The sequence shown here is derived from an EMBL/GenBank/DDBJ whole genome shotgun (WGS) entry which is preliminary data.</text>
</comment>
<feature type="domain" description="S1 motif" evidence="9">
    <location>
        <begin position="623"/>
        <end position="691"/>
    </location>
</feature>
<reference evidence="11" key="1">
    <citation type="journal article" date="2021" name="PeerJ">
        <title>Extensive microbial diversity within the chicken gut microbiome revealed by metagenomics and culture.</title>
        <authorList>
            <person name="Gilroy R."/>
            <person name="Ravi A."/>
            <person name="Getino M."/>
            <person name="Pursley I."/>
            <person name="Horton D.L."/>
            <person name="Alikhan N.F."/>
            <person name="Baker D."/>
            <person name="Gharbi K."/>
            <person name="Hall N."/>
            <person name="Watson M."/>
            <person name="Adriaenssens E.M."/>
            <person name="Foster-Nyarko E."/>
            <person name="Jarju S."/>
            <person name="Secka A."/>
            <person name="Antonio M."/>
            <person name="Oren A."/>
            <person name="Chaudhuri R.R."/>
            <person name="La Ragione R."/>
            <person name="Hildebrand F."/>
            <person name="Pallen M.J."/>
        </authorList>
    </citation>
    <scope>NUCLEOTIDE SEQUENCE</scope>
    <source>
        <strain evidence="11">ChiBcec15-3976</strain>
    </source>
</reference>